<evidence type="ECO:0000313" key="2">
    <source>
        <dbReference type="EMBL" id="GAA3076006.1"/>
    </source>
</evidence>
<protein>
    <submittedName>
        <fullName evidence="2">UBP-type zinc finger domain-containing protein</fullName>
    </submittedName>
</protein>
<proteinExistence type="predicted"/>
<evidence type="ECO:0000313" key="3">
    <source>
        <dbReference type="Proteomes" id="UP001501532"/>
    </source>
</evidence>
<feature type="domain" description="UBP-type" evidence="1">
    <location>
        <begin position="24"/>
        <end position="108"/>
    </location>
</feature>
<organism evidence="2 3">
    <name type="scientific">Streptomyces glomeratus</name>
    <dbReference type="NCBI Taxonomy" id="284452"/>
    <lineage>
        <taxon>Bacteria</taxon>
        <taxon>Bacillati</taxon>
        <taxon>Actinomycetota</taxon>
        <taxon>Actinomycetes</taxon>
        <taxon>Kitasatosporales</taxon>
        <taxon>Streptomycetaceae</taxon>
        <taxon>Streptomyces</taxon>
    </lineage>
</organism>
<comment type="caution">
    <text evidence="2">The sequence shown here is derived from an EMBL/GenBank/DDBJ whole genome shotgun (WGS) entry which is preliminary data.</text>
</comment>
<dbReference type="SUPFAM" id="SSF57850">
    <property type="entry name" value="RING/U-box"/>
    <property type="match status" value="1"/>
</dbReference>
<reference evidence="3" key="1">
    <citation type="journal article" date="2019" name="Int. J. Syst. Evol. Microbiol.">
        <title>The Global Catalogue of Microorganisms (GCM) 10K type strain sequencing project: providing services to taxonomists for standard genome sequencing and annotation.</title>
        <authorList>
            <consortium name="The Broad Institute Genomics Platform"/>
            <consortium name="The Broad Institute Genome Sequencing Center for Infectious Disease"/>
            <person name="Wu L."/>
            <person name="Ma J."/>
        </authorList>
    </citation>
    <scope>NUCLEOTIDE SEQUENCE [LARGE SCALE GENOMIC DNA]</scope>
    <source>
        <strain evidence="3">JCM 9091</strain>
    </source>
</reference>
<name>A0ABP6M9D3_9ACTN</name>
<dbReference type="InterPro" id="IPR001607">
    <property type="entry name" value="Znf_UBP"/>
</dbReference>
<dbReference type="PROSITE" id="PS50271">
    <property type="entry name" value="ZF_UBP"/>
    <property type="match status" value="1"/>
</dbReference>
<sequence>MSSARPSLCSRGFPRTRRNLAIMKQCTHADTLPHPEPGPRSETCLECLAAGTHPVQLRLCLECGHVGCCDSSPLRHATAHYKESGHPVMRTFEPGENWRWCFVDHVLV</sequence>
<gene>
    <name evidence="2" type="ORF">GCM10010448_67820</name>
</gene>
<dbReference type="Proteomes" id="UP001501532">
    <property type="component" value="Unassembled WGS sequence"/>
</dbReference>
<dbReference type="Gene3D" id="3.30.40.10">
    <property type="entry name" value="Zinc/RING finger domain, C3HC4 (zinc finger)"/>
    <property type="match status" value="1"/>
</dbReference>
<evidence type="ECO:0000259" key="1">
    <source>
        <dbReference type="PROSITE" id="PS50271"/>
    </source>
</evidence>
<keyword evidence="3" id="KW-1185">Reference proteome</keyword>
<dbReference type="Pfam" id="PF02148">
    <property type="entry name" value="zf-UBP"/>
    <property type="match status" value="1"/>
</dbReference>
<accession>A0ABP6M9D3</accession>
<dbReference type="EMBL" id="BAAAUF010000089">
    <property type="protein sequence ID" value="GAA3076006.1"/>
    <property type="molecule type" value="Genomic_DNA"/>
</dbReference>
<dbReference type="InterPro" id="IPR013083">
    <property type="entry name" value="Znf_RING/FYVE/PHD"/>
</dbReference>